<proteinExistence type="predicted"/>
<feature type="transmembrane region" description="Helical" evidence="1">
    <location>
        <begin position="31"/>
        <end position="53"/>
    </location>
</feature>
<feature type="transmembrane region" description="Helical" evidence="1">
    <location>
        <begin position="105"/>
        <end position="123"/>
    </location>
</feature>
<dbReference type="EMBL" id="JABAIV010000010">
    <property type="protein sequence ID" value="NNG25462.1"/>
    <property type="molecule type" value="Genomic_DNA"/>
</dbReference>
<comment type="caution">
    <text evidence="2">The sequence shown here is derived from an EMBL/GenBank/DDBJ whole genome shotgun (WGS) entry which is preliminary data.</text>
</comment>
<sequence>MDSLPLEQAKEIHDIVAGEIRECSIRMSWQWYFNAAYSLVTASMFLMMLAWTVRTELRDVIGVAAFDVVFGTLMGSIGALLSIASRGDRLTLDANAGAVLHRTEGLARVLVGMAGALLAALAFKGRLLLNSFDAKGSTLATLLFLHFVAGASERLVPSLIAKVDAAHAETKQKDK</sequence>
<evidence type="ECO:0000256" key="1">
    <source>
        <dbReference type="SAM" id="Phobius"/>
    </source>
</evidence>
<evidence type="ECO:0000313" key="3">
    <source>
        <dbReference type="Proteomes" id="UP000533905"/>
    </source>
</evidence>
<reference evidence="2 3" key="1">
    <citation type="submission" date="2020-04" db="EMBL/GenBank/DDBJ databases">
        <title>Massilia sp. nov., a cold adapted bacteria isolated from Arctic soil.</title>
        <authorList>
            <person name="Son J."/>
            <person name="Ka J.-O."/>
        </authorList>
    </citation>
    <scope>NUCLEOTIDE SEQUENCE [LARGE SCALE GENOMIC DNA]</scope>
    <source>
        <strain evidence="2 3">ML15P13</strain>
    </source>
</reference>
<dbReference type="Proteomes" id="UP000533905">
    <property type="component" value="Unassembled WGS sequence"/>
</dbReference>
<keyword evidence="3" id="KW-1185">Reference proteome</keyword>
<keyword evidence="1" id="KW-1133">Transmembrane helix</keyword>
<protein>
    <submittedName>
        <fullName evidence="2">Uncharacterized protein</fullName>
    </submittedName>
</protein>
<dbReference type="RefSeq" id="WP_171088151.1">
    <property type="nucleotide sequence ID" value="NZ_JABAIV010000010.1"/>
</dbReference>
<organism evidence="2 3">
    <name type="scientific">Telluria aromaticivorans</name>
    <dbReference type="NCBI Taxonomy" id="2725995"/>
    <lineage>
        <taxon>Bacteria</taxon>
        <taxon>Pseudomonadati</taxon>
        <taxon>Pseudomonadota</taxon>
        <taxon>Betaproteobacteria</taxon>
        <taxon>Burkholderiales</taxon>
        <taxon>Oxalobacteraceae</taxon>
        <taxon>Telluria group</taxon>
        <taxon>Telluria</taxon>
    </lineage>
</organism>
<dbReference type="AlphaFoldDB" id="A0A7Y2K2M3"/>
<gene>
    <name evidence="2" type="ORF">HGB41_20970</name>
</gene>
<name>A0A7Y2K2M3_9BURK</name>
<evidence type="ECO:0000313" key="2">
    <source>
        <dbReference type="EMBL" id="NNG25462.1"/>
    </source>
</evidence>
<feature type="transmembrane region" description="Helical" evidence="1">
    <location>
        <begin position="60"/>
        <end position="85"/>
    </location>
</feature>
<keyword evidence="1" id="KW-0472">Membrane</keyword>
<accession>A0A7Y2K2M3</accession>
<keyword evidence="1" id="KW-0812">Transmembrane</keyword>